<organism evidence="1 2">
    <name type="scientific">Lepagella muris</name>
    <dbReference type="NCBI Taxonomy" id="3032870"/>
    <lineage>
        <taxon>Bacteria</taxon>
        <taxon>Pseudomonadati</taxon>
        <taxon>Bacteroidota</taxon>
        <taxon>Bacteroidia</taxon>
        <taxon>Bacteroidales</taxon>
        <taxon>Muribaculaceae</taxon>
        <taxon>Lepagella</taxon>
    </lineage>
</organism>
<sequence length="483" mass="53348">MRVKEENTYRNILKGISLFGSVQVLQILINVTRGKFVAYLLGPSGMGVSSLFASSSLTLQRFSSLGLNLAIVKEVAAASDDRRNLATILSVARRLITFTAVLAALVCVVFSHWLSILTFGDPSMQWQFMLLGIAVGLSVAYTGHLSVLQGFHDVKNISRASLVGGVTGLVAGVPLYYLFGTRGIVPAMIILAATLFIFYRRVLTRPQYSMEREPFSWSRHRPIIKRLLLMGMLLMSNDLLQSLSQYLINIYINSTGSTDAVGLYQAANSVTAQYAGIVFAVMAMDYFPRLSKSVGDNDEMRDVVNRQFIVTALIIGPSSGLLIISSPFLIRVLLSPEFLPVTELMRWMGLGIMFRALMTPLGYISFAKGNKKLFFWMEGVGCNLLTLSLSCGFFHFFGLTGLGYSLVADNALCLIIYYIVNRKLYSFRFSRQSMMMMAMAVIATSSVFLASFIPTTTGYAVMTAILIISGIYSLTRLRRLALI</sequence>
<proteinExistence type="predicted"/>
<name>A0AC61RI06_9BACT</name>
<comment type="caution">
    <text evidence="1">The sequence shown here is derived from an EMBL/GenBank/DDBJ whole genome shotgun (WGS) entry which is preliminary data.</text>
</comment>
<gene>
    <name evidence="1" type="ORF">E5331_00040</name>
</gene>
<accession>A0AC61RI06</accession>
<dbReference type="EMBL" id="SRYB01000001">
    <property type="protein sequence ID" value="TGY80804.1"/>
    <property type="molecule type" value="Genomic_DNA"/>
</dbReference>
<protein>
    <submittedName>
        <fullName evidence="1">O-antigen translocase</fullName>
    </submittedName>
</protein>
<reference evidence="1" key="1">
    <citation type="submission" date="2019-04" db="EMBL/GenBank/DDBJ databases">
        <title>Microbes associate with the intestines of laboratory mice.</title>
        <authorList>
            <person name="Navarre W."/>
            <person name="Wong E."/>
            <person name="Huang K."/>
            <person name="Tropini C."/>
            <person name="Ng K."/>
            <person name="Yu B."/>
        </authorList>
    </citation>
    <scope>NUCLEOTIDE SEQUENCE</scope>
    <source>
        <strain evidence="1">NM04_E33</strain>
    </source>
</reference>
<dbReference type="Proteomes" id="UP000306319">
    <property type="component" value="Unassembled WGS sequence"/>
</dbReference>
<keyword evidence="2" id="KW-1185">Reference proteome</keyword>
<evidence type="ECO:0000313" key="2">
    <source>
        <dbReference type="Proteomes" id="UP000306319"/>
    </source>
</evidence>
<evidence type="ECO:0000313" key="1">
    <source>
        <dbReference type="EMBL" id="TGY80804.1"/>
    </source>
</evidence>